<sequence>MGGKALKRKLKTIASELAALLSFSSQFDVSTGNINEVRVRLESLPDISERFELLQTELENLEEQVTDEQRINERLTHKELLFSVKASLMSIVDSRQENSPSSLSVSEITRHDGESSMRLPPIDAPKFNGDWQMWTSFIDSFNAMFHTNRKLAPVQRLQYLKSCLEGQASEVIRSIPTTGENYLQAYNTLINRYENKGAIVQSHIRSLFETPKVHTASATELQNLHHQIMSNVNSLKALGQPVESWDAWLVTLICSRMDSATVGEWQLHYNKKDLPSFTEIESFLFNRIAAYEAGELNGHKVDSNPVSTKLIPASFNKQKLSKFNDKKILVVKYNESKPKCVSCNSEHYLFQCMKFKNLSIEERREIVFKNRLCFNCLRSDHQVRQCRSSSCTQCGKRHNTLLHLSYEEQEVDEHRNDDIQSAQGSSSAPPNVVGCGMVNSTIHCKPTIQVVLATAVVFVYDAAGNVMRCRAVLDSGSQLCFITNKMARRLGLQMVNNNVPIIGIGQSKSSISKCCMGTVQSRFGQTQFQLQLHVLPTITGDLPTQSFDTTHLNIPRAIQSNLADPEYNKAGTVDMLLGAEIFFDILRQDKHIVSDHAAFQDTVFGWMLVGKVLTQSSLVTLVRPVINQCSALSLFTTTVSRRLCEEEEAVERHFTQTIHRNERGQFVVRLPLKEHPLCIGNTSIIARKRFLNLEQKLTKDKVLSNEYDKFLMEYLNLGHMEKMGQFNETQSNGYYIPHHAVFKSTSTTTKLRVVFDASTIGSAGKSLNDLLMKGPVVQPTLYSTLLRFRVHQVALTADIEKMYRQILVHNDDCQLQKIVYRSKPTDVLQEFMLKTVTYGTKTAPYLATRCLVQLGNTCNDSDLARIIQRDFYVDDLLTGADTDEQCHVIFEKLTSVLNSAQLPLRKWCSNSSTLLSWLPTTTTDDNYIITLSESDSVSALGLQWQPSTDSFRFVMRPWTPPKRMTKRSLLSDINSIYDPIGLITPVLIKGKIFLQQLWSLKIDWDEVLSDDICSRWTTFYSSLHQLVDLAVPRKVLLADVVTLQIHGFCDASQLAFGACVYLRSVARDGSVYVHLYTSKSRVAPMKATTIPRLELCGAVTVAELVLEVQAELRQLDVTVSPTNVFLWSDSTIVLAWIASTSLFQVYVSNRIARIRDLSTTHQWHHVPTNDNPADVISRGIDVHTISVSSLWWHGPRWLSQESGTWPDCPALPTEMPEVKPVKFVLAASCVASPWLLESYSDWMKVLRISALVMRFISNCRIKAEYKENRCVGFILSQELQEARNHWLRQAQAVAFSEEYSLLKNKQQVSRRSCLKQLSPFIDEAGLIRVGGRLMNAAISNSRKHPIILPSASQVTRLLFKYEHVRLLHVGPLALLAHINNHYWVIRGRCIARSTVRRCIQCFRTSPRFVSPFMAPLPRERVTIARPFARTGVDYCGPVMVRSGLRKVIPLKSYVCVFICLVTRAIHLELVSSLSADDFISTLSKFMARRGQCRELFSDNGTNFVGADRILQTHIQECQKSTKVHNFLSSQSIDWHFIPPAAPHFGGIWEAAVKSAKKHLLRVSKGVMMTFDETTTLLCRIEAVLNSRPLTPLSSDPSDFNALTAGHFLVGGPLQLPPEPDCTGIPQNRLRRFKLMQAQTQNFWKRWSAEYLPQCQRRGKWTKLTRNIEVGDLAVLKNDNSPPLQWDLVRVIKIHPGLDGIVRAVTVRNSSGSEFKRPATKLAVLPTENDEVEEGQNVS</sequence>
<evidence type="ECO:0000256" key="1">
    <source>
        <dbReference type="SAM" id="Coils"/>
    </source>
</evidence>
<proteinExistence type="predicted"/>
<dbReference type="Gene3D" id="2.40.70.10">
    <property type="entry name" value="Acid Proteases"/>
    <property type="match status" value="1"/>
</dbReference>
<dbReference type="InterPro" id="IPR040676">
    <property type="entry name" value="DUF5641"/>
</dbReference>
<dbReference type="OrthoDB" id="6593835at2759"/>
<dbReference type="RefSeq" id="XP_008181101.1">
    <property type="nucleotide sequence ID" value="XM_008182879.1"/>
</dbReference>
<evidence type="ECO:0000259" key="2">
    <source>
        <dbReference type="PROSITE" id="PS50994"/>
    </source>
</evidence>
<dbReference type="Gene3D" id="3.10.10.10">
    <property type="entry name" value="HIV Type 1 Reverse Transcriptase, subunit A, domain 1"/>
    <property type="match status" value="1"/>
</dbReference>
<dbReference type="InterPro" id="IPR036397">
    <property type="entry name" value="RNaseH_sf"/>
</dbReference>
<dbReference type="GO" id="GO:0042575">
    <property type="term" value="C:DNA polymerase complex"/>
    <property type="evidence" value="ECO:0007669"/>
    <property type="project" value="UniProtKB-ARBA"/>
</dbReference>
<dbReference type="InterPro" id="IPR043128">
    <property type="entry name" value="Rev_trsase/Diguanyl_cyclase"/>
</dbReference>
<feature type="coiled-coil region" evidence="1">
    <location>
        <begin position="44"/>
        <end position="78"/>
    </location>
</feature>
<dbReference type="PANTHER" id="PTHR47331:SF1">
    <property type="entry name" value="GAG-LIKE PROTEIN"/>
    <property type="match status" value="1"/>
</dbReference>
<reference evidence="3" key="2">
    <citation type="submission" date="2022-06" db="UniProtKB">
        <authorList>
            <consortium name="EnsemblMetazoa"/>
        </authorList>
    </citation>
    <scope>IDENTIFICATION</scope>
</reference>
<dbReference type="Pfam" id="PF05380">
    <property type="entry name" value="Peptidase_A17"/>
    <property type="match status" value="1"/>
</dbReference>
<dbReference type="InterPro" id="IPR001584">
    <property type="entry name" value="Integrase_cat-core"/>
</dbReference>
<protein>
    <recommendedName>
        <fullName evidence="2">Integrase catalytic domain-containing protein</fullName>
    </recommendedName>
</protein>
<dbReference type="GO" id="GO:0071897">
    <property type="term" value="P:DNA biosynthetic process"/>
    <property type="evidence" value="ECO:0007669"/>
    <property type="project" value="UniProtKB-ARBA"/>
</dbReference>
<dbReference type="GO" id="GO:0015074">
    <property type="term" value="P:DNA integration"/>
    <property type="evidence" value="ECO:0007669"/>
    <property type="project" value="InterPro"/>
</dbReference>
<evidence type="ECO:0000313" key="4">
    <source>
        <dbReference type="Proteomes" id="UP000007819"/>
    </source>
</evidence>
<dbReference type="SUPFAM" id="SSF56672">
    <property type="entry name" value="DNA/RNA polymerases"/>
    <property type="match status" value="1"/>
</dbReference>
<dbReference type="Gene3D" id="3.30.70.270">
    <property type="match status" value="1"/>
</dbReference>
<dbReference type="SUPFAM" id="SSF53098">
    <property type="entry name" value="Ribonuclease H-like"/>
    <property type="match status" value="1"/>
</dbReference>
<dbReference type="EnsemblMetazoa" id="XM_008182879.1">
    <property type="protein sequence ID" value="XP_008181101.1"/>
    <property type="gene ID" value="LOC103308806"/>
</dbReference>
<dbReference type="Proteomes" id="UP000007819">
    <property type="component" value="Chromosome X"/>
</dbReference>
<dbReference type="InterPro" id="IPR005312">
    <property type="entry name" value="DUF1759"/>
</dbReference>
<dbReference type="GeneID" id="103308806"/>
<feature type="domain" description="Integrase catalytic" evidence="2">
    <location>
        <begin position="1422"/>
        <end position="1604"/>
    </location>
</feature>
<organism evidence="3 4">
    <name type="scientific">Acyrthosiphon pisum</name>
    <name type="common">Pea aphid</name>
    <dbReference type="NCBI Taxonomy" id="7029"/>
    <lineage>
        <taxon>Eukaryota</taxon>
        <taxon>Metazoa</taxon>
        <taxon>Ecdysozoa</taxon>
        <taxon>Arthropoda</taxon>
        <taxon>Hexapoda</taxon>
        <taxon>Insecta</taxon>
        <taxon>Pterygota</taxon>
        <taxon>Neoptera</taxon>
        <taxon>Paraneoptera</taxon>
        <taxon>Hemiptera</taxon>
        <taxon>Sternorrhyncha</taxon>
        <taxon>Aphidomorpha</taxon>
        <taxon>Aphidoidea</taxon>
        <taxon>Aphididae</taxon>
        <taxon>Macrosiphini</taxon>
        <taxon>Acyrthosiphon</taxon>
    </lineage>
</organism>
<keyword evidence="4" id="KW-1185">Reference proteome</keyword>
<dbReference type="KEGG" id="api:103308806"/>
<keyword evidence="1" id="KW-0175">Coiled coil</keyword>
<dbReference type="GO" id="GO:0003676">
    <property type="term" value="F:nucleic acid binding"/>
    <property type="evidence" value="ECO:0007669"/>
    <property type="project" value="InterPro"/>
</dbReference>
<dbReference type="InterPro" id="IPR043502">
    <property type="entry name" value="DNA/RNA_pol_sf"/>
</dbReference>
<name>A0A8R2B4A8_ACYPI</name>
<dbReference type="InterPro" id="IPR012337">
    <property type="entry name" value="RNaseH-like_sf"/>
</dbReference>
<reference evidence="4" key="1">
    <citation type="submission" date="2010-06" db="EMBL/GenBank/DDBJ databases">
        <authorList>
            <person name="Jiang H."/>
            <person name="Abraham K."/>
            <person name="Ali S."/>
            <person name="Alsbrooks S.L."/>
            <person name="Anim B.N."/>
            <person name="Anosike U.S."/>
            <person name="Attaway T."/>
            <person name="Bandaranaike D.P."/>
            <person name="Battles P.K."/>
            <person name="Bell S.N."/>
            <person name="Bell A.V."/>
            <person name="Beltran B."/>
            <person name="Bickham C."/>
            <person name="Bustamante Y."/>
            <person name="Caleb T."/>
            <person name="Canada A."/>
            <person name="Cardenas V."/>
            <person name="Carter K."/>
            <person name="Chacko J."/>
            <person name="Chandrabose M.N."/>
            <person name="Chavez D."/>
            <person name="Chavez A."/>
            <person name="Chen L."/>
            <person name="Chu H.-S."/>
            <person name="Claassen K.J."/>
            <person name="Cockrell R."/>
            <person name="Collins M."/>
            <person name="Cooper J.A."/>
            <person name="Cree A."/>
            <person name="Curry S.M."/>
            <person name="Da Y."/>
            <person name="Dao M.D."/>
            <person name="Das B."/>
            <person name="Davila M.-L."/>
            <person name="Davy-Carroll L."/>
            <person name="Denson S."/>
            <person name="Dinh H."/>
            <person name="Ebong V.E."/>
            <person name="Edwards J.R."/>
            <person name="Egan A."/>
            <person name="El-Daye J."/>
            <person name="Escobedo L."/>
            <person name="Fernandez S."/>
            <person name="Fernando P.R."/>
            <person name="Flagg N."/>
            <person name="Forbes L.D."/>
            <person name="Fowler R.G."/>
            <person name="Fu Q."/>
            <person name="Gabisi R.A."/>
            <person name="Ganer J."/>
            <person name="Garbino Pronczuk A."/>
            <person name="Garcia R.M."/>
            <person name="Garner T."/>
            <person name="Garrett T.E."/>
            <person name="Gonzalez D.A."/>
            <person name="Hamid H."/>
            <person name="Hawkins E.S."/>
            <person name="Hirani K."/>
            <person name="Hogues M.E."/>
            <person name="Hollins B."/>
            <person name="Hsiao C.-H."/>
            <person name="Jabil R."/>
            <person name="James M.L."/>
            <person name="Jhangiani S.N."/>
            <person name="Johnson B."/>
            <person name="Johnson Q."/>
            <person name="Joshi V."/>
            <person name="Kalu J.B."/>
            <person name="Kam C."/>
            <person name="Kashfia A."/>
            <person name="Keebler J."/>
            <person name="Kisamo H."/>
            <person name="Kovar C.L."/>
            <person name="Lago L.A."/>
            <person name="Lai C.-Y."/>
            <person name="Laidlaw J."/>
            <person name="Lara F."/>
            <person name="Le T.-K."/>
            <person name="Lee S.L."/>
            <person name="Legall F.H."/>
            <person name="Lemon S.J."/>
            <person name="Lewis L.R."/>
            <person name="Li B."/>
            <person name="Liu Y."/>
            <person name="Liu Y.-S."/>
            <person name="Lopez J."/>
            <person name="Lozado R.J."/>
            <person name="Lu J."/>
            <person name="Madu R.C."/>
            <person name="Maheshwari M."/>
            <person name="Maheshwari R."/>
            <person name="Malloy K."/>
            <person name="Martinez E."/>
            <person name="Mathew T."/>
            <person name="Mercado I.C."/>
            <person name="Mercado C."/>
            <person name="Meyer B."/>
            <person name="Montgomery K."/>
            <person name="Morgan M.B."/>
            <person name="Munidasa M."/>
            <person name="Nazareth L.V."/>
            <person name="Nelson J."/>
            <person name="Ng B.M."/>
            <person name="Nguyen N.B."/>
            <person name="Nguyen P.Q."/>
            <person name="Nguyen T."/>
            <person name="Obregon M."/>
            <person name="Okwuonu G.O."/>
            <person name="Onwere C.G."/>
            <person name="Orozco G."/>
            <person name="Parra A."/>
            <person name="Patel S."/>
            <person name="Patil S."/>
            <person name="Perez A."/>
            <person name="Perez Y."/>
            <person name="Pham C."/>
            <person name="Primus E.L."/>
            <person name="Pu L.-L."/>
            <person name="Puazo M."/>
            <person name="Qin X."/>
            <person name="Quiroz J.B."/>
            <person name="Reese J."/>
            <person name="Richards S."/>
            <person name="Rives C.M."/>
            <person name="Robberts R."/>
            <person name="Ruiz S.J."/>
            <person name="Ruiz M.J."/>
            <person name="Santibanez J."/>
            <person name="Schneider B.W."/>
            <person name="Sisson I."/>
            <person name="Smith M."/>
            <person name="Sodergren E."/>
            <person name="Song X.-Z."/>
            <person name="Song B.B."/>
            <person name="Summersgill H."/>
            <person name="Thelus R."/>
            <person name="Thornton R.D."/>
            <person name="Trejos Z.Y."/>
            <person name="Usmani K."/>
            <person name="Vattathil S."/>
            <person name="Villasana D."/>
            <person name="Walker D.L."/>
            <person name="Wang S."/>
            <person name="Wang K."/>
            <person name="White C.S."/>
            <person name="Williams A.C."/>
            <person name="Williamson J."/>
            <person name="Wilson K."/>
            <person name="Woghiren I.O."/>
            <person name="Woodworth J.R."/>
            <person name="Worley K.C."/>
            <person name="Wright R.A."/>
            <person name="Wu W."/>
            <person name="Young L."/>
            <person name="Zhang L."/>
            <person name="Zhang J."/>
            <person name="Zhu Y."/>
            <person name="Muzny D.M."/>
            <person name="Weinstock G."/>
            <person name="Gibbs R.A."/>
        </authorList>
    </citation>
    <scope>NUCLEOTIDE SEQUENCE [LARGE SCALE GENOMIC DNA]</scope>
    <source>
        <strain evidence="4">LSR1</strain>
    </source>
</reference>
<dbReference type="CDD" id="cd00303">
    <property type="entry name" value="retropepsin_like"/>
    <property type="match status" value="1"/>
</dbReference>
<dbReference type="InterPro" id="IPR008042">
    <property type="entry name" value="Retrotrans_Pao"/>
</dbReference>
<dbReference type="CDD" id="cd01644">
    <property type="entry name" value="RT_pepA17"/>
    <property type="match status" value="1"/>
</dbReference>
<dbReference type="PANTHER" id="PTHR47331">
    <property type="entry name" value="PHD-TYPE DOMAIN-CONTAINING PROTEIN"/>
    <property type="match status" value="1"/>
</dbReference>
<dbReference type="Pfam" id="PF03564">
    <property type="entry name" value="DUF1759"/>
    <property type="match status" value="1"/>
</dbReference>
<dbReference type="Pfam" id="PF18701">
    <property type="entry name" value="DUF5641"/>
    <property type="match status" value="1"/>
</dbReference>
<dbReference type="PROSITE" id="PS50994">
    <property type="entry name" value="INTEGRASE"/>
    <property type="match status" value="1"/>
</dbReference>
<dbReference type="Gene3D" id="3.30.420.10">
    <property type="entry name" value="Ribonuclease H-like superfamily/Ribonuclease H"/>
    <property type="match status" value="1"/>
</dbReference>
<accession>A0A8R2B4A8</accession>
<dbReference type="InterPro" id="IPR021109">
    <property type="entry name" value="Peptidase_aspartic_dom_sf"/>
</dbReference>
<evidence type="ECO:0000313" key="3">
    <source>
        <dbReference type="EnsemblMetazoa" id="XP_008181101.1"/>
    </source>
</evidence>